<feature type="region of interest" description="Disordered" evidence="1">
    <location>
        <begin position="312"/>
        <end position="469"/>
    </location>
</feature>
<accession>A0A2S5B217</accession>
<evidence type="ECO:0000313" key="4">
    <source>
        <dbReference type="Proteomes" id="UP000237144"/>
    </source>
</evidence>
<feature type="region of interest" description="Disordered" evidence="1">
    <location>
        <begin position="492"/>
        <end position="532"/>
    </location>
</feature>
<feature type="region of interest" description="Disordered" evidence="1">
    <location>
        <begin position="545"/>
        <end position="608"/>
    </location>
</feature>
<name>A0A2S5B217_9BASI</name>
<feature type="compositionally biased region" description="Polar residues" evidence="1">
    <location>
        <begin position="559"/>
        <end position="581"/>
    </location>
</feature>
<comment type="caution">
    <text evidence="3">The sequence shown here is derived from an EMBL/GenBank/DDBJ whole genome shotgun (WGS) entry which is preliminary data.</text>
</comment>
<feature type="compositionally biased region" description="Polar residues" evidence="1">
    <location>
        <begin position="312"/>
        <end position="347"/>
    </location>
</feature>
<evidence type="ECO:0000256" key="2">
    <source>
        <dbReference type="SAM" id="Phobius"/>
    </source>
</evidence>
<feature type="region of interest" description="Disordered" evidence="1">
    <location>
        <begin position="247"/>
        <end position="300"/>
    </location>
</feature>
<reference evidence="3 4" key="1">
    <citation type="journal article" date="2018" name="Front. Microbiol.">
        <title>Prospects for Fungal Bioremediation of Acidic Radioactive Waste Sites: Characterization and Genome Sequence of Rhodotorula taiwanensis MD1149.</title>
        <authorList>
            <person name="Tkavc R."/>
            <person name="Matrosova V.Y."/>
            <person name="Grichenko O.E."/>
            <person name="Gostincar C."/>
            <person name="Volpe R.P."/>
            <person name="Klimenkova P."/>
            <person name="Gaidamakova E.K."/>
            <person name="Zhou C.E."/>
            <person name="Stewart B.J."/>
            <person name="Lyman M.G."/>
            <person name="Malfatti S.A."/>
            <person name="Rubinfeld B."/>
            <person name="Courtot M."/>
            <person name="Singh J."/>
            <person name="Dalgard C.L."/>
            <person name="Hamilton T."/>
            <person name="Frey K.G."/>
            <person name="Gunde-Cimerman N."/>
            <person name="Dugan L."/>
            <person name="Daly M.J."/>
        </authorList>
    </citation>
    <scope>NUCLEOTIDE SEQUENCE [LARGE SCALE GENOMIC DNA]</scope>
    <source>
        <strain evidence="3 4">MD1149</strain>
    </source>
</reference>
<dbReference type="EMBL" id="PJQD01000097">
    <property type="protein sequence ID" value="POY70731.1"/>
    <property type="molecule type" value="Genomic_DNA"/>
</dbReference>
<evidence type="ECO:0000313" key="3">
    <source>
        <dbReference type="EMBL" id="POY70731.1"/>
    </source>
</evidence>
<dbReference type="OrthoDB" id="2529081at2759"/>
<protein>
    <submittedName>
        <fullName evidence="3">Uncharacterized protein</fullName>
    </submittedName>
</protein>
<keyword evidence="2" id="KW-0812">Transmembrane</keyword>
<proteinExistence type="predicted"/>
<feature type="transmembrane region" description="Helical" evidence="2">
    <location>
        <begin position="31"/>
        <end position="50"/>
    </location>
</feature>
<dbReference type="Proteomes" id="UP000237144">
    <property type="component" value="Unassembled WGS sequence"/>
</dbReference>
<organism evidence="3 4">
    <name type="scientific">Rhodotorula taiwanensis</name>
    <dbReference type="NCBI Taxonomy" id="741276"/>
    <lineage>
        <taxon>Eukaryota</taxon>
        <taxon>Fungi</taxon>
        <taxon>Dikarya</taxon>
        <taxon>Basidiomycota</taxon>
        <taxon>Pucciniomycotina</taxon>
        <taxon>Microbotryomycetes</taxon>
        <taxon>Sporidiobolales</taxon>
        <taxon>Sporidiobolaceae</taxon>
        <taxon>Rhodotorula</taxon>
    </lineage>
</organism>
<dbReference type="STRING" id="741276.A0A2S5B217"/>
<feature type="region of interest" description="Disordered" evidence="1">
    <location>
        <begin position="620"/>
        <end position="655"/>
    </location>
</feature>
<keyword evidence="2" id="KW-1133">Transmembrane helix</keyword>
<feature type="compositionally biased region" description="Low complexity" evidence="1">
    <location>
        <begin position="258"/>
        <end position="276"/>
    </location>
</feature>
<sequence length="655" mass="67996">MLPPLHRLTYAESKNVPTVQSATTTTNLAETLFRVSLVFALIGGLVLYFTRQILFPHQRRALTLTEVNTLLNRHENGGTGVLFRKWRKRLLPPPVFGDEAELAEAEAEEAEEAQRLGNAKGKQYAGDGNDAAGRQTAVAPEGRYSFTCKPQPEGLRSCLKRLDATVMPSSDKATLVSSSPTRSTPIERASDDMQMTDKAARRVRIVEPELAELEHLREVWSAPEMQAMTGSAGIGGYRRTRDFYSRSQGGPAVVKRPGGATPATTEGAAATGLHTGSLIPATKADDDSDVPVIAEPDGASSGVKSIKALSRLNASASPSARQTSPASGPTSRRNRTLSPNANGTARSASPAFIVGSQASKPARRRPLSPAVGSPSVTAGRTASPVPNPAAAIEIVAGPRWLRNKSGSAVTPAANRKVMAASTGESTSEHETTDDDAEDGPRLDGELSETETADSSIDGTTTPPSSSLGSVLTVLTGLDALAATEKEAKSGIKALRPGLGDDSPASILSGGESPQDSPTPAIPRRASSSAPAIAQVDVSTSVAVPTLSTEAPASPITPSPLKTSFSADEQTPASLETESSGSPPALPDTTPADVPQEAAASVSPSPCVAAQDRRLSLRVQQALLEKHQKRRASAGSAGSRGDSLSVHAQPSVPLNA</sequence>
<gene>
    <name evidence="3" type="ORF">BMF94_6141</name>
</gene>
<feature type="compositionally biased region" description="Polar residues" evidence="1">
    <location>
        <begin position="645"/>
        <end position="655"/>
    </location>
</feature>
<dbReference type="AlphaFoldDB" id="A0A2S5B217"/>
<feature type="compositionally biased region" description="Low complexity" evidence="1">
    <location>
        <begin position="597"/>
        <end position="608"/>
    </location>
</feature>
<feature type="compositionally biased region" description="Low complexity" evidence="1">
    <location>
        <begin position="458"/>
        <end position="469"/>
    </location>
</feature>
<feature type="compositionally biased region" description="Low complexity" evidence="1">
    <location>
        <begin position="517"/>
        <end position="532"/>
    </location>
</feature>
<keyword evidence="2" id="KW-0472">Membrane</keyword>
<evidence type="ECO:0000256" key="1">
    <source>
        <dbReference type="SAM" id="MobiDB-lite"/>
    </source>
</evidence>
<keyword evidence="4" id="KW-1185">Reference proteome</keyword>